<dbReference type="FunFam" id="3.20.20.10:FF:000002">
    <property type="entry name" value="Alanine racemase"/>
    <property type="match status" value="1"/>
</dbReference>
<evidence type="ECO:0000256" key="6">
    <source>
        <dbReference type="PIRSR" id="PIRSR600821-50"/>
    </source>
</evidence>
<name>A0AAW6SVB8_9BACI</name>
<dbReference type="GO" id="GO:0009252">
    <property type="term" value="P:peptidoglycan biosynthetic process"/>
    <property type="evidence" value="ECO:0007669"/>
    <property type="project" value="TreeGrafter"/>
</dbReference>
<comment type="caution">
    <text evidence="9">The sequence shown here is derived from an EMBL/GenBank/DDBJ whole genome shotgun (WGS) entry which is preliminary data.</text>
</comment>
<feature type="modified residue" description="N6-(pyridoxal phosphate)lysine" evidence="5 6">
    <location>
        <position position="42"/>
    </location>
</feature>
<evidence type="ECO:0000256" key="1">
    <source>
        <dbReference type="ARBA" id="ARBA00000316"/>
    </source>
</evidence>
<dbReference type="NCBIfam" id="TIGR00492">
    <property type="entry name" value="alr"/>
    <property type="match status" value="1"/>
</dbReference>
<dbReference type="InterPro" id="IPR011079">
    <property type="entry name" value="Ala_racemase_C"/>
</dbReference>
<evidence type="ECO:0000313" key="10">
    <source>
        <dbReference type="Proteomes" id="UP001159179"/>
    </source>
</evidence>
<dbReference type="Pfam" id="PF01168">
    <property type="entry name" value="Ala_racemase_N"/>
    <property type="match status" value="1"/>
</dbReference>
<comment type="catalytic activity">
    <reaction evidence="1 5">
        <text>L-alanine = D-alanine</text>
        <dbReference type="Rhea" id="RHEA:20249"/>
        <dbReference type="ChEBI" id="CHEBI:57416"/>
        <dbReference type="ChEBI" id="CHEBI:57972"/>
        <dbReference type="EC" id="5.1.1.1"/>
    </reaction>
</comment>
<feature type="domain" description="Alanine racemase C-terminal" evidence="8">
    <location>
        <begin position="249"/>
        <end position="374"/>
    </location>
</feature>
<organism evidence="9 10">
    <name type="scientific">Heyndrickxia oleronia</name>
    <dbReference type="NCBI Taxonomy" id="38875"/>
    <lineage>
        <taxon>Bacteria</taxon>
        <taxon>Bacillati</taxon>
        <taxon>Bacillota</taxon>
        <taxon>Bacilli</taxon>
        <taxon>Bacillales</taxon>
        <taxon>Bacillaceae</taxon>
        <taxon>Heyndrickxia</taxon>
    </lineage>
</organism>
<dbReference type="InterPro" id="IPR009006">
    <property type="entry name" value="Ala_racemase/Decarboxylase_C"/>
</dbReference>
<dbReference type="FunFam" id="2.40.37.10:FF:000006">
    <property type="entry name" value="Alanine racemase"/>
    <property type="match status" value="1"/>
</dbReference>
<dbReference type="Gene3D" id="2.40.37.10">
    <property type="entry name" value="Lyase, Ornithine Decarboxylase, Chain A, domain 1"/>
    <property type="match status" value="1"/>
</dbReference>
<dbReference type="PANTHER" id="PTHR30511">
    <property type="entry name" value="ALANINE RACEMASE"/>
    <property type="match status" value="1"/>
</dbReference>
<comment type="pathway">
    <text evidence="5">Amino-acid biosynthesis; D-alanine biosynthesis; D-alanine from L-alanine: step 1/1.</text>
</comment>
<evidence type="ECO:0000256" key="7">
    <source>
        <dbReference type="PIRSR" id="PIRSR600821-52"/>
    </source>
</evidence>
<dbReference type="InterPro" id="IPR020622">
    <property type="entry name" value="Ala_racemase_pyridoxalP-BS"/>
</dbReference>
<dbReference type="Pfam" id="PF00842">
    <property type="entry name" value="Ala_racemase_C"/>
    <property type="match status" value="1"/>
</dbReference>
<dbReference type="GO" id="GO:0030632">
    <property type="term" value="P:D-alanine biosynthetic process"/>
    <property type="evidence" value="ECO:0007669"/>
    <property type="project" value="UniProtKB-UniRule"/>
</dbReference>
<dbReference type="InterPro" id="IPR000821">
    <property type="entry name" value="Ala_racemase"/>
</dbReference>
<dbReference type="CDD" id="cd00430">
    <property type="entry name" value="PLPDE_III_AR"/>
    <property type="match status" value="1"/>
</dbReference>
<evidence type="ECO:0000256" key="2">
    <source>
        <dbReference type="ARBA" id="ARBA00001933"/>
    </source>
</evidence>
<dbReference type="SMART" id="SM01005">
    <property type="entry name" value="Ala_racemase_C"/>
    <property type="match status" value="1"/>
</dbReference>
<dbReference type="PANTHER" id="PTHR30511:SF0">
    <property type="entry name" value="ALANINE RACEMASE, CATABOLIC-RELATED"/>
    <property type="match status" value="1"/>
</dbReference>
<dbReference type="PRINTS" id="PR00992">
    <property type="entry name" value="ALARACEMASE"/>
</dbReference>
<dbReference type="Gene3D" id="3.20.20.10">
    <property type="entry name" value="Alanine racemase"/>
    <property type="match status" value="1"/>
</dbReference>
<comment type="cofactor">
    <cofactor evidence="2 5 6">
        <name>pyridoxal 5'-phosphate</name>
        <dbReference type="ChEBI" id="CHEBI:597326"/>
    </cofactor>
</comment>
<proteinExistence type="inferred from homology"/>
<feature type="active site" description="Proton acceptor; specific for L-alanine" evidence="5">
    <location>
        <position position="270"/>
    </location>
</feature>
<evidence type="ECO:0000313" key="9">
    <source>
        <dbReference type="EMBL" id="MDH5162761.1"/>
    </source>
</evidence>
<dbReference type="PROSITE" id="PS00395">
    <property type="entry name" value="ALANINE_RACEMASE"/>
    <property type="match status" value="1"/>
</dbReference>
<evidence type="ECO:0000256" key="4">
    <source>
        <dbReference type="ARBA" id="ARBA00023235"/>
    </source>
</evidence>
<dbReference type="SUPFAM" id="SSF50621">
    <property type="entry name" value="Alanine racemase C-terminal domain-like"/>
    <property type="match status" value="1"/>
</dbReference>
<dbReference type="SUPFAM" id="SSF51419">
    <property type="entry name" value="PLP-binding barrel"/>
    <property type="match status" value="1"/>
</dbReference>
<keyword evidence="3 5" id="KW-0663">Pyridoxal phosphate</keyword>
<evidence type="ECO:0000256" key="3">
    <source>
        <dbReference type="ARBA" id="ARBA00022898"/>
    </source>
</evidence>
<dbReference type="GO" id="GO:0030170">
    <property type="term" value="F:pyridoxal phosphate binding"/>
    <property type="evidence" value="ECO:0007669"/>
    <property type="project" value="UniProtKB-UniRule"/>
</dbReference>
<dbReference type="InterPro" id="IPR029066">
    <property type="entry name" value="PLP-binding_barrel"/>
</dbReference>
<evidence type="ECO:0000256" key="5">
    <source>
        <dbReference type="HAMAP-Rule" id="MF_01201"/>
    </source>
</evidence>
<feature type="binding site" evidence="5 7">
    <location>
        <position position="317"/>
    </location>
    <ligand>
        <name>substrate</name>
    </ligand>
</feature>
<evidence type="ECO:0000259" key="8">
    <source>
        <dbReference type="SMART" id="SM01005"/>
    </source>
</evidence>
<gene>
    <name evidence="9" type="primary">alr</name>
    <name evidence="9" type="ORF">P5X88_17665</name>
</gene>
<dbReference type="EMBL" id="JAROYP010000011">
    <property type="protein sequence ID" value="MDH5162761.1"/>
    <property type="molecule type" value="Genomic_DNA"/>
</dbReference>
<dbReference type="GO" id="GO:0005829">
    <property type="term" value="C:cytosol"/>
    <property type="evidence" value="ECO:0007669"/>
    <property type="project" value="TreeGrafter"/>
</dbReference>
<dbReference type="AlphaFoldDB" id="A0AAW6SVB8"/>
<keyword evidence="4 5" id="KW-0413">Isomerase</keyword>
<dbReference type="RefSeq" id="WP_280617603.1">
    <property type="nucleotide sequence ID" value="NZ_JAROYP010000011.1"/>
</dbReference>
<accession>A0AAW6SVB8</accession>
<feature type="binding site" evidence="5 7">
    <location>
        <position position="140"/>
    </location>
    <ligand>
        <name>substrate</name>
    </ligand>
</feature>
<reference evidence="9" key="1">
    <citation type="submission" date="2023-03" db="EMBL/GenBank/DDBJ databases">
        <title>Bacterial isolates from washroom surfaces on a university campus.</title>
        <authorList>
            <person name="Holman D.B."/>
            <person name="Gzyl K.E."/>
            <person name="Taheri A.E."/>
        </authorList>
    </citation>
    <scope>NUCLEOTIDE SEQUENCE</scope>
    <source>
        <strain evidence="9">RD03</strain>
    </source>
</reference>
<protein>
    <recommendedName>
        <fullName evidence="5">Alanine racemase</fullName>
        <ecNumber evidence="5">5.1.1.1</ecNumber>
    </recommendedName>
</protein>
<dbReference type="GO" id="GO:0008784">
    <property type="term" value="F:alanine racemase activity"/>
    <property type="evidence" value="ECO:0007669"/>
    <property type="project" value="UniProtKB-UniRule"/>
</dbReference>
<dbReference type="HAMAP" id="MF_01201">
    <property type="entry name" value="Ala_racemase"/>
    <property type="match status" value="1"/>
</dbReference>
<comment type="similarity">
    <text evidence="5">Belongs to the alanine racemase family.</text>
</comment>
<dbReference type="Proteomes" id="UP001159179">
    <property type="component" value="Unassembled WGS sequence"/>
</dbReference>
<feature type="active site" description="Proton acceptor; specific for D-alanine" evidence="5">
    <location>
        <position position="42"/>
    </location>
</feature>
<dbReference type="InterPro" id="IPR001608">
    <property type="entry name" value="Ala_racemase_N"/>
</dbReference>
<sequence>MRNEISFYRDTWVEINLDHLTTNITLMKNHLPNGIKLLAVVKANAYGHGDIQIAKAALEAGAYGLAVAILDEAISLRNQGIEAPILVLGASRASDAPLAAKLGIALTVFQKEWLEDAASRLAEEENKLIVHVKCDTGMGRIGVREIDELKEVEQFLTAHSEIFLFEGLFTHFATADEVNTSYFEKQMEAFKKMVTALNVKPSLIHCANSATSLRFNQSEFNAVRYGIAMYGLSPSEEIKSLLPFELHQVFSLHTKITNVKKVLKGDSISYGAVYKAEKEEWIATLPIGYADGWIRKLQGQEVLVDGIRVPIVGRICMDQCMIRLPHYIPVGTQVTLIGSQGEENITMDEIARKLDTINYEIPCLTSIRIPRIYKRSNQIVEVDNRLLKGLF</sequence>
<comment type="function">
    <text evidence="5">Catalyzes the interconversion of L-alanine and D-alanine. May also act on other amino acids.</text>
</comment>
<dbReference type="EC" id="5.1.1.1" evidence="5"/>